<dbReference type="SUPFAM" id="SSF82199">
    <property type="entry name" value="SET domain"/>
    <property type="match status" value="1"/>
</dbReference>
<dbReference type="PANTHER" id="PTHR47643:SF2">
    <property type="entry name" value="TPR DOMAIN PROTEIN (AFU_ORTHOLOGUE AFUA_5G12710)"/>
    <property type="match status" value="1"/>
</dbReference>
<dbReference type="CDD" id="cd20071">
    <property type="entry name" value="SET_SMYD"/>
    <property type="match status" value="1"/>
</dbReference>
<dbReference type="AlphaFoldDB" id="A0AAV7JY83"/>
<dbReference type="SMART" id="SM00028">
    <property type="entry name" value="TPR"/>
    <property type="match status" value="3"/>
</dbReference>
<dbReference type="PANTHER" id="PTHR47643">
    <property type="entry name" value="TPR DOMAIN PROTEIN (AFU_ORTHOLOGUE AFUA_5G12710)"/>
    <property type="match status" value="1"/>
</dbReference>
<evidence type="ECO:0000313" key="3">
    <source>
        <dbReference type="Proteomes" id="UP001165289"/>
    </source>
</evidence>
<dbReference type="Pfam" id="PF00856">
    <property type="entry name" value="SET"/>
    <property type="match status" value="1"/>
</dbReference>
<dbReference type="SUPFAM" id="SSF48452">
    <property type="entry name" value="TPR-like"/>
    <property type="match status" value="1"/>
</dbReference>
<organism evidence="2 3">
    <name type="scientific">Oopsacas minuta</name>
    <dbReference type="NCBI Taxonomy" id="111878"/>
    <lineage>
        <taxon>Eukaryota</taxon>
        <taxon>Metazoa</taxon>
        <taxon>Porifera</taxon>
        <taxon>Hexactinellida</taxon>
        <taxon>Hexasterophora</taxon>
        <taxon>Lyssacinosida</taxon>
        <taxon>Leucopsacidae</taxon>
        <taxon>Oopsacas</taxon>
    </lineage>
</organism>
<name>A0AAV7JY83_9METZ</name>
<keyword evidence="3" id="KW-1185">Reference proteome</keyword>
<gene>
    <name evidence="2" type="ORF">LOD99_3369</name>
</gene>
<evidence type="ECO:0000259" key="1">
    <source>
        <dbReference type="PROSITE" id="PS50280"/>
    </source>
</evidence>
<dbReference type="Gene3D" id="2.170.270.10">
    <property type="entry name" value="SET domain"/>
    <property type="match status" value="1"/>
</dbReference>
<accession>A0AAV7JY83</accession>
<proteinExistence type="predicted"/>
<dbReference type="InterPro" id="IPR046341">
    <property type="entry name" value="SET_dom_sf"/>
</dbReference>
<sequence>MASDSKTAFEFKEEGNRFYKDFQFSKALDCYTKAIERDNSNSIYFSNRAQCLIRMHLHHTAIADAERAIALDSTQVKHQYRLAIALAGCGEREQACNILEICSKENSDIAAALLRERNYLQNSRGVFDFDTMLQLAKSNSEIDIADYIGPVSIETSKEKGRGLFATRDLNKGELIFVSNAVLLAREPPGTPPHTPPLPINKTALKLIEMLTKLITQSNPLTCARISYLFGSTVHSQPIPISIRLFSPKGYEVIKGHESYFSSETIKKQLIKNVFDIIVKNQSSASTVTYNLPTLTTHPSIDHGPEASGIWFLHSFFNHSCLPNVFISHAGDVCIARTNSRILKGTELTRAYINPNTVDISGLFTIKERKEELKTWEFTCDCELCEFELDCKNENVLRRSIELYDRACQILADISSGGTPPVSMFKMLDNLFTKTFAIAEEMNLRKGGFNDTVWTVIMKLIYGYGRVTTESLQFGKIESYFKYFDRAEMYLCEKDLEHETRFWYIYMQMLISVGNTIPSAKKRKKSVEANFNRVKALQMYF</sequence>
<dbReference type="EMBL" id="JAKMXF010000255">
    <property type="protein sequence ID" value="KAI6653867.1"/>
    <property type="molecule type" value="Genomic_DNA"/>
</dbReference>
<dbReference type="PROSITE" id="PS50280">
    <property type="entry name" value="SET"/>
    <property type="match status" value="1"/>
</dbReference>
<comment type="caution">
    <text evidence="2">The sequence shown here is derived from an EMBL/GenBank/DDBJ whole genome shotgun (WGS) entry which is preliminary data.</text>
</comment>
<dbReference type="InterPro" id="IPR011990">
    <property type="entry name" value="TPR-like_helical_dom_sf"/>
</dbReference>
<feature type="domain" description="SET" evidence="1">
    <location>
        <begin position="149"/>
        <end position="352"/>
    </location>
</feature>
<reference evidence="2 3" key="1">
    <citation type="journal article" date="2023" name="BMC Biol.">
        <title>The compact genome of the sponge Oopsacas minuta (Hexactinellida) is lacking key metazoan core genes.</title>
        <authorList>
            <person name="Santini S."/>
            <person name="Schenkelaars Q."/>
            <person name="Jourda C."/>
            <person name="Duchesne M."/>
            <person name="Belahbib H."/>
            <person name="Rocher C."/>
            <person name="Selva M."/>
            <person name="Riesgo A."/>
            <person name="Vervoort M."/>
            <person name="Leys S.P."/>
            <person name="Kodjabachian L."/>
            <person name="Le Bivic A."/>
            <person name="Borchiellini C."/>
            <person name="Claverie J.M."/>
            <person name="Renard E."/>
        </authorList>
    </citation>
    <scope>NUCLEOTIDE SEQUENCE [LARGE SCALE GENOMIC DNA]</scope>
    <source>
        <strain evidence="2">SPO-2</strain>
    </source>
</reference>
<protein>
    <recommendedName>
        <fullName evidence="1">SET domain-containing protein</fullName>
    </recommendedName>
</protein>
<dbReference type="SMART" id="SM00317">
    <property type="entry name" value="SET"/>
    <property type="match status" value="1"/>
</dbReference>
<dbReference type="InterPro" id="IPR001214">
    <property type="entry name" value="SET_dom"/>
</dbReference>
<dbReference type="Gene3D" id="1.25.40.10">
    <property type="entry name" value="Tetratricopeptide repeat domain"/>
    <property type="match status" value="1"/>
</dbReference>
<evidence type="ECO:0000313" key="2">
    <source>
        <dbReference type="EMBL" id="KAI6653867.1"/>
    </source>
</evidence>
<dbReference type="Proteomes" id="UP001165289">
    <property type="component" value="Unassembled WGS sequence"/>
</dbReference>
<dbReference type="InterPro" id="IPR019734">
    <property type="entry name" value="TPR_rpt"/>
</dbReference>
<dbReference type="InterPro" id="IPR053209">
    <property type="entry name" value="Gramillin-biosynth_MTr"/>
</dbReference>